<dbReference type="CDD" id="cd01335">
    <property type="entry name" value="Radical_SAM"/>
    <property type="match status" value="1"/>
</dbReference>
<dbReference type="InterPro" id="IPR058240">
    <property type="entry name" value="rSAM_sf"/>
</dbReference>
<sequence>MSAIMEKSPHWLYTPDGQPRGYIRTQRLDELWIHTGTACNLACPFCLEGSKPGDTRLQLVKFADVQPYIDEAFALGASQLSFTGGEPFLAREFPAILEYAAAHAPCLVLTNGTRPLQHRIDQIEPLLRANHPVDFRISLDFPDAERHDAGRGRGNFAAALRGMAMLHNMGFRVSVARQWSPDEDSAAVAAAFRRIFREHGLPEDLNIIWFPDFGLPGDQIDTPAITEHCMTTYHTAASRADFMCAYSRMIVKDRGCMRVYACTLVDDDPDYDLGSSLSESLRETVMLSHHRCFSCFRYGASCSQAHSPS</sequence>
<proteinExistence type="predicted"/>
<evidence type="ECO:0000313" key="7">
    <source>
        <dbReference type="EMBL" id="MCS3902570.1"/>
    </source>
</evidence>
<feature type="domain" description="Radical SAM core" evidence="6">
    <location>
        <begin position="15"/>
        <end position="239"/>
    </location>
</feature>
<evidence type="ECO:0000313" key="8">
    <source>
        <dbReference type="Proteomes" id="UP001204445"/>
    </source>
</evidence>
<dbReference type="InterPro" id="IPR007197">
    <property type="entry name" value="rSAM"/>
</dbReference>
<dbReference type="SFLD" id="SFLDS00029">
    <property type="entry name" value="Radical_SAM"/>
    <property type="match status" value="1"/>
</dbReference>
<dbReference type="GO" id="GO:0003824">
    <property type="term" value="F:catalytic activity"/>
    <property type="evidence" value="ECO:0007669"/>
    <property type="project" value="InterPro"/>
</dbReference>
<dbReference type="InterPro" id="IPR050377">
    <property type="entry name" value="Radical_SAM_PqqE_MftC-like"/>
</dbReference>
<gene>
    <name evidence="7" type="ORF">J2T55_000574</name>
</gene>
<dbReference type="PANTHER" id="PTHR11228">
    <property type="entry name" value="RADICAL SAM DOMAIN PROTEIN"/>
    <property type="match status" value="1"/>
</dbReference>
<evidence type="ECO:0000256" key="5">
    <source>
        <dbReference type="ARBA" id="ARBA00023014"/>
    </source>
</evidence>
<dbReference type="Gene3D" id="3.20.20.70">
    <property type="entry name" value="Aldolase class I"/>
    <property type="match status" value="1"/>
</dbReference>
<protein>
    <submittedName>
        <fullName evidence="7">Sulfatase maturation enzyme AslB (Radical SAM superfamily)</fullName>
    </submittedName>
</protein>
<accession>A0AAE3HIS3</accession>
<keyword evidence="3" id="KW-0479">Metal-binding</keyword>
<dbReference type="GO" id="GO:0051536">
    <property type="term" value="F:iron-sulfur cluster binding"/>
    <property type="evidence" value="ECO:0007669"/>
    <property type="project" value="UniProtKB-KW"/>
</dbReference>
<evidence type="ECO:0000256" key="4">
    <source>
        <dbReference type="ARBA" id="ARBA00023004"/>
    </source>
</evidence>
<evidence type="ECO:0000259" key="6">
    <source>
        <dbReference type="PROSITE" id="PS51918"/>
    </source>
</evidence>
<dbReference type="AlphaFoldDB" id="A0AAE3HIS3"/>
<keyword evidence="2" id="KW-0949">S-adenosyl-L-methionine</keyword>
<dbReference type="RefSeq" id="WP_259054118.1">
    <property type="nucleotide sequence ID" value="NZ_JANUCT010000003.1"/>
</dbReference>
<dbReference type="GO" id="GO:0046872">
    <property type="term" value="F:metal ion binding"/>
    <property type="evidence" value="ECO:0007669"/>
    <property type="project" value="UniProtKB-KW"/>
</dbReference>
<dbReference type="Pfam" id="PF04055">
    <property type="entry name" value="Radical_SAM"/>
    <property type="match status" value="1"/>
</dbReference>
<organism evidence="7 8">
    <name type="scientific">Methylohalomonas lacus</name>
    <dbReference type="NCBI Taxonomy" id="398773"/>
    <lineage>
        <taxon>Bacteria</taxon>
        <taxon>Pseudomonadati</taxon>
        <taxon>Pseudomonadota</taxon>
        <taxon>Gammaproteobacteria</taxon>
        <taxon>Methylohalomonadales</taxon>
        <taxon>Methylohalomonadaceae</taxon>
        <taxon>Methylohalomonas</taxon>
    </lineage>
</organism>
<dbReference type="Proteomes" id="UP001204445">
    <property type="component" value="Unassembled WGS sequence"/>
</dbReference>
<dbReference type="PANTHER" id="PTHR11228:SF22">
    <property type="entry name" value="PEPTIDE BIOSYNTHESIS PROTEIN YYDG-RELATED"/>
    <property type="match status" value="1"/>
</dbReference>
<dbReference type="InterPro" id="IPR013785">
    <property type="entry name" value="Aldolase_TIM"/>
</dbReference>
<comment type="caution">
    <text evidence="7">The sequence shown here is derived from an EMBL/GenBank/DDBJ whole genome shotgun (WGS) entry which is preliminary data.</text>
</comment>
<dbReference type="PROSITE" id="PS51918">
    <property type="entry name" value="RADICAL_SAM"/>
    <property type="match status" value="1"/>
</dbReference>
<comment type="cofactor">
    <cofactor evidence="1">
        <name>[4Fe-4S] cluster</name>
        <dbReference type="ChEBI" id="CHEBI:49883"/>
    </cofactor>
</comment>
<dbReference type="SFLD" id="SFLDG01067">
    <property type="entry name" value="SPASM/twitch_domain_containing"/>
    <property type="match status" value="1"/>
</dbReference>
<keyword evidence="5" id="KW-0411">Iron-sulfur</keyword>
<name>A0AAE3HIS3_9GAMM</name>
<dbReference type="SUPFAM" id="SSF102114">
    <property type="entry name" value="Radical SAM enzymes"/>
    <property type="match status" value="1"/>
</dbReference>
<dbReference type="EMBL" id="JANUCT010000003">
    <property type="protein sequence ID" value="MCS3902570.1"/>
    <property type="molecule type" value="Genomic_DNA"/>
</dbReference>
<reference evidence="7" key="1">
    <citation type="submission" date="2022-08" db="EMBL/GenBank/DDBJ databases">
        <title>Genomic Encyclopedia of Type Strains, Phase III (KMG-III): the genomes of soil and plant-associated and newly described type strains.</title>
        <authorList>
            <person name="Whitman W."/>
        </authorList>
    </citation>
    <scope>NUCLEOTIDE SEQUENCE</scope>
    <source>
        <strain evidence="7">HMT 1</strain>
    </source>
</reference>
<keyword evidence="4" id="KW-0408">Iron</keyword>
<keyword evidence="8" id="KW-1185">Reference proteome</keyword>
<evidence type="ECO:0000256" key="2">
    <source>
        <dbReference type="ARBA" id="ARBA00022691"/>
    </source>
</evidence>
<evidence type="ECO:0000256" key="3">
    <source>
        <dbReference type="ARBA" id="ARBA00022723"/>
    </source>
</evidence>
<evidence type="ECO:0000256" key="1">
    <source>
        <dbReference type="ARBA" id="ARBA00001966"/>
    </source>
</evidence>